<evidence type="ECO:0000256" key="1">
    <source>
        <dbReference type="SAM" id="MobiDB-lite"/>
    </source>
</evidence>
<feature type="region of interest" description="Disordered" evidence="1">
    <location>
        <begin position="204"/>
        <end position="223"/>
    </location>
</feature>
<evidence type="ECO:0000313" key="4">
    <source>
        <dbReference type="Proteomes" id="UP000515908"/>
    </source>
</evidence>
<feature type="transmembrane region" description="Helical" evidence="2">
    <location>
        <begin position="135"/>
        <end position="159"/>
    </location>
</feature>
<feature type="transmembrane region" description="Helical" evidence="2">
    <location>
        <begin position="90"/>
        <end position="114"/>
    </location>
</feature>
<dbReference type="AlphaFoldDB" id="A0A7G2C8T7"/>
<organism evidence="3 4">
    <name type="scientific">Angomonas deanei</name>
    <dbReference type="NCBI Taxonomy" id="59799"/>
    <lineage>
        <taxon>Eukaryota</taxon>
        <taxon>Discoba</taxon>
        <taxon>Euglenozoa</taxon>
        <taxon>Kinetoplastea</taxon>
        <taxon>Metakinetoplastina</taxon>
        <taxon>Trypanosomatida</taxon>
        <taxon>Trypanosomatidae</taxon>
        <taxon>Strigomonadinae</taxon>
        <taxon>Angomonas</taxon>
    </lineage>
</organism>
<proteinExistence type="predicted"/>
<reference evidence="3 4" key="1">
    <citation type="submission" date="2020-08" db="EMBL/GenBank/DDBJ databases">
        <authorList>
            <person name="Newling K."/>
            <person name="Davey J."/>
            <person name="Forrester S."/>
        </authorList>
    </citation>
    <scope>NUCLEOTIDE SEQUENCE [LARGE SCALE GENOMIC DNA]</scope>
    <source>
        <strain evidence="4">Crithidia deanei Carvalho (ATCC PRA-265)</strain>
    </source>
</reference>
<dbReference type="Proteomes" id="UP000515908">
    <property type="component" value="Chromosome 05"/>
</dbReference>
<evidence type="ECO:0000313" key="3">
    <source>
        <dbReference type="EMBL" id="CAD2215451.1"/>
    </source>
</evidence>
<name>A0A7G2C8T7_9TRYP</name>
<keyword evidence="2" id="KW-0812">Transmembrane</keyword>
<accession>A0A7G2C8T7</accession>
<keyword evidence="4" id="KW-1185">Reference proteome</keyword>
<keyword evidence="2" id="KW-0472">Membrane</keyword>
<sequence>MEVGSNTPQSSKYSHSRVPSEVLSETLSRNPTINKWPSLQGLDFANDADGHTSSISFSSLSLMVVWLFTLVGGVLCFALCEVYQEFYPDFPLPLLIGIGCQIHLLCALLVYPLGVKKYGRYNYRFYQPFQGGLKFVMLQLVGVFCVVSSIIGLSIYCAIFDKNNITKGIITILSVSSCMGCVLILQSLQHFIPAKASVPGSPRMGGAAAPFLHDQDARPQPQP</sequence>
<dbReference type="EMBL" id="LR877149">
    <property type="protein sequence ID" value="CAD2215451.1"/>
    <property type="molecule type" value="Genomic_DNA"/>
</dbReference>
<gene>
    <name evidence="3" type="ORF">ADEAN_000290600</name>
</gene>
<dbReference type="VEuPathDB" id="TriTrypDB:ADEAN_000290600"/>
<feature type="transmembrane region" description="Helical" evidence="2">
    <location>
        <begin position="165"/>
        <end position="185"/>
    </location>
</feature>
<feature type="transmembrane region" description="Helical" evidence="2">
    <location>
        <begin position="60"/>
        <end position="84"/>
    </location>
</feature>
<evidence type="ECO:0000256" key="2">
    <source>
        <dbReference type="SAM" id="Phobius"/>
    </source>
</evidence>
<protein>
    <submittedName>
        <fullName evidence="3">Uncharacterized protein</fullName>
    </submittedName>
</protein>
<keyword evidence="2" id="KW-1133">Transmembrane helix</keyword>